<dbReference type="HAMAP" id="MF_01964">
    <property type="entry name" value="IMPDH"/>
    <property type="match status" value="1"/>
</dbReference>
<feature type="binding site" evidence="15">
    <location>
        <position position="448"/>
    </location>
    <ligand>
        <name>K(+)</name>
        <dbReference type="ChEBI" id="CHEBI:29103"/>
        <note>ligand shared between two tetrameric partners</note>
    </ligand>
</feature>
<feature type="binding site" evidence="15">
    <location>
        <begin position="339"/>
        <end position="340"/>
    </location>
    <ligand>
        <name>IMP</name>
        <dbReference type="ChEBI" id="CHEBI:58053"/>
    </ligand>
</feature>
<dbReference type="CDD" id="cd00381">
    <property type="entry name" value="IMPDH"/>
    <property type="match status" value="1"/>
</dbReference>
<dbReference type="GO" id="GO:0006177">
    <property type="term" value="P:GMP biosynthetic process"/>
    <property type="evidence" value="ECO:0007669"/>
    <property type="project" value="UniProtKB-UniRule"/>
</dbReference>
<evidence type="ECO:0000256" key="17">
    <source>
        <dbReference type="PIRSR" id="PIRSR000130-3"/>
    </source>
</evidence>
<reference evidence="21" key="2">
    <citation type="submission" date="2025-09" db="UniProtKB">
        <authorList>
            <consortium name="Ensembl"/>
        </authorList>
    </citation>
    <scope>IDENTIFICATION</scope>
</reference>
<dbReference type="PANTHER" id="PTHR11911">
    <property type="entry name" value="INOSINE-5-MONOPHOSPHATE DEHYDROGENASE RELATED"/>
    <property type="match status" value="1"/>
</dbReference>
<dbReference type="GO" id="GO:0003938">
    <property type="term" value="F:IMP dehydrogenase activity"/>
    <property type="evidence" value="ECO:0007669"/>
    <property type="project" value="UniProtKB-UniRule"/>
</dbReference>
<reference evidence="21" key="1">
    <citation type="submission" date="2025-08" db="UniProtKB">
        <authorList>
            <consortium name="Ensembl"/>
        </authorList>
    </citation>
    <scope>IDENTIFICATION</scope>
</reference>
<dbReference type="InterPro" id="IPR005990">
    <property type="entry name" value="IMP_DH"/>
</dbReference>
<comment type="subcellular location">
    <subcellularLocation>
        <location evidence="1">Cytoplasm</location>
        <location evidence="1">Cytosol</location>
    </subcellularLocation>
    <subcellularLocation>
        <location evidence="15">Cytoplasm</location>
    </subcellularLocation>
    <subcellularLocation>
        <location evidence="15">Nucleus</location>
    </subcellularLocation>
</comment>
<gene>
    <name evidence="15" type="primary">IMPDH</name>
</gene>
<evidence type="ECO:0000259" key="20">
    <source>
        <dbReference type="PROSITE" id="PS51371"/>
    </source>
</evidence>
<comment type="cofactor">
    <cofactor evidence="15">
        <name>K(+)</name>
        <dbReference type="ChEBI" id="CHEBI:29103"/>
    </cofactor>
</comment>
<evidence type="ECO:0000256" key="8">
    <source>
        <dbReference type="ARBA" id="ARBA00023002"/>
    </source>
</evidence>
<comment type="activity regulation">
    <text evidence="15">Mycophenolic acid (MPA) is a non-competitive inhibitor that prevents formation of the closed enzyme conformation by binding to the same site as the amobile flap. In contrast, mizoribine monophosphate (MZP) is a competitive inhibitor that induces the closed conformation. MPA is a potent inhibitor of mammalian IMPDHs but a poor inhibitor of the bacterial enzymes. MZP is a more potent inhibitor of bacterial IMPDH.</text>
</comment>
<dbReference type="GO" id="GO:0005829">
    <property type="term" value="C:cytosol"/>
    <property type="evidence" value="ECO:0007669"/>
    <property type="project" value="UniProtKB-SubCell"/>
</dbReference>
<evidence type="ECO:0000256" key="16">
    <source>
        <dbReference type="PIRSR" id="PIRSR000130-1"/>
    </source>
</evidence>
<evidence type="ECO:0000256" key="4">
    <source>
        <dbReference type="ARBA" id="ARBA00022737"/>
    </source>
</evidence>
<protein>
    <recommendedName>
        <fullName evidence="15">Inosine-5'-monophosphate dehydrogenase</fullName>
        <shortName evidence="15">IMP dehydrogenase</shortName>
        <shortName evidence="15">IMPD</shortName>
        <shortName evidence="15">IMPDH</shortName>
        <ecNumber evidence="15">1.1.1.205</ecNumber>
    </recommendedName>
</protein>
<evidence type="ECO:0000256" key="19">
    <source>
        <dbReference type="PROSITE-ProRule" id="PRU00703"/>
    </source>
</evidence>
<dbReference type="Pfam" id="PF00478">
    <property type="entry name" value="IMPDH"/>
    <property type="match status" value="1"/>
</dbReference>
<dbReference type="PROSITE" id="PS00487">
    <property type="entry name" value="IMP_DH_GMP_RED"/>
    <property type="match status" value="1"/>
</dbReference>
<proteinExistence type="inferred from homology"/>
<evidence type="ECO:0000313" key="22">
    <source>
        <dbReference type="Proteomes" id="UP000265000"/>
    </source>
</evidence>
<organism evidence="21 22">
    <name type="scientific">Fundulus heteroclitus</name>
    <name type="common">Killifish</name>
    <name type="synonym">Mummichog</name>
    <dbReference type="NCBI Taxonomy" id="8078"/>
    <lineage>
        <taxon>Eukaryota</taxon>
        <taxon>Metazoa</taxon>
        <taxon>Chordata</taxon>
        <taxon>Craniata</taxon>
        <taxon>Vertebrata</taxon>
        <taxon>Euteleostomi</taxon>
        <taxon>Actinopterygii</taxon>
        <taxon>Neopterygii</taxon>
        <taxon>Teleostei</taxon>
        <taxon>Neoteleostei</taxon>
        <taxon>Acanthomorphata</taxon>
        <taxon>Ovalentaria</taxon>
        <taxon>Atherinomorphae</taxon>
        <taxon>Cyprinodontiformes</taxon>
        <taxon>Fundulidae</taxon>
        <taxon>Fundulus</taxon>
    </lineage>
</organism>
<dbReference type="GO" id="GO:0005634">
    <property type="term" value="C:nucleus"/>
    <property type="evidence" value="ECO:0007669"/>
    <property type="project" value="UniProtKB-SubCell"/>
</dbReference>
<dbReference type="Ensembl" id="ENSFHET00000024818.1">
    <property type="protein sequence ID" value="ENSFHEP00000031917.1"/>
    <property type="gene ID" value="ENSFHEG00000018169.1"/>
</dbReference>
<keyword evidence="5 15" id="KW-0332">GMP biosynthesis</keyword>
<feature type="binding site" evidence="15 17">
    <location>
        <begin position="274"/>
        <end position="276"/>
    </location>
    <ligand>
        <name>NAD(+)</name>
        <dbReference type="ChEBI" id="CHEBI:57540"/>
    </ligand>
</feature>
<name>A0A3Q2QXG7_FUNHE</name>
<evidence type="ECO:0000256" key="9">
    <source>
        <dbReference type="ARBA" id="ARBA00023027"/>
    </source>
</evidence>
<keyword evidence="6 15" id="KW-0658">Purine biosynthesis</keyword>
<dbReference type="Gene3D" id="3.20.20.70">
    <property type="entry name" value="Aldolase class I"/>
    <property type="match status" value="2"/>
</dbReference>
<evidence type="ECO:0000256" key="12">
    <source>
        <dbReference type="ARBA" id="ARBA00024330"/>
    </source>
</evidence>
<dbReference type="InterPro" id="IPR001093">
    <property type="entry name" value="IMP_DH_GMPRt"/>
</dbReference>
<comment type="pathway">
    <text evidence="12 15">Purine metabolism; XMP biosynthesis via de novo pathway; XMP from IMP: step 1/1.</text>
</comment>
<dbReference type="SUPFAM" id="SSF51412">
    <property type="entry name" value="Inosine monophosphate dehydrogenase (IMPDH)"/>
    <property type="match status" value="2"/>
</dbReference>
<evidence type="ECO:0000256" key="7">
    <source>
        <dbReference type="ARBA" id="ARBA00022958"/>
    </source>
</evidence>
<evidence type="ECO:0000256" key="1">
    <source>
        <dbReference type="ARBA" id="ARBA00004514"/>
    </source>
</evidence>
<evidence type="ECO:0000256" key="2">
    <source>
        <dbReference type="ARBA" id="ARBA00022490"/>
    </source>
</evidence>
<dbReference type="GO" id="GO:0006183">
    <property type="term" value="P:GTP biosynthetic process"/>
    <property type="evidence" value="ECO:0007669"/>
    <property type="project" value="TreeGrafter"/>
</dbReference>
<keyword evidence="3 15" id="KW-0479">Metal-binding</keyword>
<feature type="binding site" description="in other chain" evidence="15 18">
    <location>
        <position position="326"/>
    </location>
    <ligand>
        <name>K(+)</name>
        <dbReference type="ChEBI" id="CHEBI:29103"/>
        <note>ligand shared between two tetrameric partners</note>
    </ligand>
</feature>
<dbReference type="AlphaFoldDB" id="A0A3Q2QXG7"/>
<keyword evidence="2 15" id="KW-0963">Cytoplasm</keyword>
<feature type="domain" description="CBS" evidence="20">
    <location>
        <begin position="179"/>
        <end position="237"/>
    </location>
</feature>
<keyword evidence="22" id="KW-1185">Reference proteome</keyword>
<evidence type="ECO:0000256" key="14">
    <source>
        <dbReference type="ARBA" id="ARBA00048028"/>
    </source>
</evidence>
<sequence>MADYLISGQTSYVPEDGLTGQQLFNGGDGLTYNDFLILPGYIDFTADQVDLTSALTKRITMKTPLVSSPMDTVTEANMAIAMALTGGIGFIHHNCTPEFQANEVRKVKRYEQGFITDPVVMSPNERVSDVFQAKARHGFCGIPITDNGKMGGKLVGIISSRDIDFLKEEDHHLPLSEVMTKREDLVVAPAGVTLKEANEILQRSKKGKLPIVNEEGSLVAIIARTDLKKNRDFPLASKDSRKQLLCGAAIGTHNDDKYRLDLLVQSGVDVVVLDSSQGNSIFQINMIKYIKEKYPSLQVIGGNVVTAAQAKNLIDAGVDALRVGMGSGSICITQEVMMGSLLAATSEAPGEYLFSDGIRLKKYRGMGSLDAMDKNLGSQNRYFSESDKIKVAQGVSGAVQDKGSIHKFVPYLLAGVQHSCQDIGAKSLTQLRALMYSGDLKFEKRTSSAQIEGGVHSLHSYEKRLF</sequence>
<feature type="domain" description="CBS" evidence="20">
    <location>
        <begin position="114"/>
        <end position="175"/>
    </location>
</feature>
<dbReference type="GO" id="GO:0046872">
    <property type="term" value="F:metal ion binding"/>
    <property type="evidence" value="ECO:0007669"/>
    <property type="project" value="UniProtKB-UniRule"/>
</dbReference>
<evidence type="ECO:0000313" key="21">
    <source>
        <dbReference type="Ensembl" id="ENSFHEP00000031917.1"/>
    </source>
</evidence>
<keyword evidence="7 15" id="KW-0630">Potassium</keyword>
<evidence type="ECO:0000256" key="18">
    <source>
        <dbReference type="PIRSR" id="PIRSR000130-4"/>
    </source>
</evidence>
<evidence type="ECO:0000256" key="10">
    <source>
        <dbReference type="ARBA" id="ARBA00023122"/>
    </source>
</evidence>
<dbReference type="UniPathway" id="UPA00601">
    <property type="reaction ID" value="UER00295"/>
</dbReference>
<evidence type="ECO:0000256" key="3">
    <source>
        <dbReference type="ARBA" id="ARBA00022723"/>
    </source>
</evidence>
<comment type="subunit">
    <text evidence="15">Homotetramer.</text>
</comment>
<evidence type="ECO:0000256" key="11">
    <source>
        <dbReference type="ARBA" id="ARBA00023242"/>
    </source>
</evidence>
<feature type="active site" description="Thioimidate intermediate" evidence="15 16">
    <location>
        <position position="331"/>
    </location>
</feature>
<feature type="binding site" evidence="15">
    <location>
        <begin position="363"/>
        <end position="367"/>
    </location>
    <ligand>
        <name>IMP</name>
        <dbReference type="ChEBI" id="CHEBI:58053"/>
    </ligand>
</feature>
<dbReference type="InterPro" id="IPR013785">
    <property type="entry name" value="Aldolase_TIM"/>
</dbReference>
<comment type="similarity">
    <text evidence="15">Belongs to the IMPDH/GMPR family.</text>
</comment>
<feature type="active site" description="Proton acceptor" evidence="15 16">
    <location>
        <position position="381"/>
    </location>
</feature>
<dbReference type="PIRSF" id="PIRSF000130">
    <property type="entry name" value="IMPDH"/>
    <property type="match status" value="1"/>
</dbReference>
<dbReference type="GeneTree" id="ENSGT00940000157726"/>
<dbReference type="Proteomes" id="UP000265000">
    <property type="component" value="Unplaced"/>
</dbReference>
<comment type="function">
    <text evidence="13">Catalyzes the conversion of inosine 5'-phosphate (IMP) to xanthosine 5'-phosphate (XMP), the first committed and rate-limiting step in the de novo synthesis of guanine nucleotides, and therefore plays an important role in the regulation of cell growth. Could also have a single-stranded nucleic acid-binding activity and could play a role in RNA and/or DNA metabolism. It may also have a role in the development of malignancy and the growth progression of some tumors.</text>
</comment>
<dbReference type="FunFam" id="3.20.20.70:FF:000364">
    <property type="entry name" value="Inosine-5'-monophosphate dehydrogenase 2"/>
    <property type="match status" value="1"/>
</dbReference>
<dbReference type="InterPro" id="IPR000644">
    <property type="entry name" value="CBS_dom"/>
</dbReference>
<dbReference type="FunFam" id="3.20.20.70:FF:000424">
    <property type="entry name" value="Inosine-5'-monophosphate dehydrogenase 2"/>
    <property type="match status" value="1"/>
</dbReference>
<evidence type="ECO:0000256" key="15">
    <source>
        <dbReference type="HAMAP-Rule" id="MF_03156"/>
    </source>
</evidence>
<comment type="catalytic activity">
    <reaction evidence="14 15">
        <text>IMP + NAD(+) + H2O = XMP + NADH + H(+)</text>
        <dbReference type="Rhea" id="RHEA:11708"/>
        <dbReference type="ChEBI" id="CHEBI:15377"/>
        <dbReference type="ChEBI" id="CHEBI:15378"/>
        <dbReference type="ChEBI" id="CHEBI:57464"/>
        <dbReference type="ChEBI" id="CHEBI:57540"/>
        <dbReference type="ChEBI" id="CHEBI:57945"/>
        <dbReference type="ChEBI" id="CHEBI:58053"/>
        <dbReference type="EC" id="1.1.1.205"/>
    </reaction>
</comment>
<dbReference type="CDD" id="cd04601">
    <property type="entry name" value="CBS_pair_IMPDH"/>
    <property type="match status" value="1"/>
</dbReference>
<feature type="binding site" evidence="15">
    <location>
        <position position="329"/>
    </location>
    <ligand>
        <name>IMP</name>
        <dbReference type="ChEBI" id="CHEBI:58053"/>
    </ligand>
</feature>
<dbReference type="EC" id="1.1.1.205" evidence="15"/>
<accession>A0A3Q2QXG7</accession>
<comment type="caution">
    <text evidence="15">Lacks conserved residue(s) required for the propagation of feature annotation.</text>
</comment>
<feature type="binding site" evidence="15 17">
    <location>
        <begin position="324"/>
        <end position="326"/>
    </location>
    <ligand>
        <name>NAD(+)</name>
        <dbReference type="ChEBI" id="CHEBI:57540"/>
    </ligand>
</feature>
<dbReference type="PANTHER" id="PTHR11911:SF121">
    <property type="entry name" value="INOSINE-5'-MONOPHOSPHATE DEHYDROGENASE 2"/>
    <property type="match status" value="1"/>
</dbReference>
<dbReference type="SMART" id="SM01240">
    <property type="entry name" value="IMPDH"/>
    <property type="match status" value="1"/>
</dbReference>
<dbReference type="InterPro" id="IPR015875">
    <property type="entry name" value="IMP_DH/GMP_Rdtase_CS"/>
</dbReference>
<keyword evidence="8 15" id="KW-0560">Oxidoreductase</keyword>
<keyword evidence="4" id="KW-0677">Repeat</keyword>
<keyword evidence="11 15" id="KW-0539">Nucleus</keyword>
<evidence type="ECO:0000256" key="6">
    <source>
        <dbReference type="ARBA" id="ARBA00022755"/>
    </source>
</evidence>
<dbReference type="Pfam" id="PF00571">
    <property type="entry name" value="CBS"/>
    <property type="match status" value="2"/>
</dbReference>
<keyword evidence="10 19" id="KW-0129">CBS domain</keyword>
<feature type="binding site" description="in other chain" evidence="15 18">
    <location>
        <position position="328"/>
    </location>
    <ligand>
        <name>K(+)</name>
        <dbReference type="ChEBI" id="CHEBI:29103"/>
        <note>ligand shared between two tetrameric partners</note>
    </ligand>
</feature>
<keyword evidence="9 15" id="KW-0520">NAD</keyword>
<feature type="binding site" evidence="15">
    <location>
        <position position="393"/>
    </location>
    <ligand>
        <name>IMP</name>
        <dbReference type="ChEBI" id="CHEBI:58053"/>
    </ligand>
</feature>
<dbReference type="PROSITE" id="PS51371">
    <property type="entry name" value="CBS"/>
    <property type="match status" value="2"/>
</dbReference>
<feature type="binding site" description="in other chain" evidence="15 18">
    <location>
        <position position="331"/>
    </location>
    <ligand>
        <name>K(+)</name>
        <dbReference type="ChEBI" id="CHEBI:29103"/>
        <note>ligand shared between two tetrameric partners</note>
    </ligand>
</feature>
<evidence type="ECO:0000256" key="13">
    <source>
        <dbReference type="ARBA" id="ARBA00046101"/>
    </source>
</evidence>
<dbReference type="SMART" id="SM00116">
    <property type="entry name" value="CBS"/>
    <property type="match status" value="2"/>
</dbReference>
<dbReference type="GO" id="GO:0000166">
    <property type="term" value="F:nucleotide binding"/>
    <property type="evidence" value="ECO:0007669"/>
    <property type="project" value="UniProtKB-UniRule"/>
</dbReference>
<evidence type="ECO:0000256" key="5">
    <source>
        <dbReference type="ARBA" id="ARBA00022749"/>
    </source>
</evidence>